<evidence type="ECO:0000313" key="2">
    <source>
        <dbReference type="EMBL" id="RRJ87418.1"/>
    </source>
</evidence>
<dbReference type="EMBL" id="RQVQ01000053">
    <property type="protein sequence ID" value="RRJ87418.1"/>
    <property type="molecule type" value="Genomic_DNA"/>
</dbReference>
<dbReference type="InterPro" id="IPR025402">
    <property type="entry name" value="DMP19_C"/>
</dbReference>
<keyword evidence="3" id="KW-1185">Reference proteome</keyword>
<feature type="domain" description="DNA mimic protein DMP19 C-terminal" evidence="1">
    <location>
        <begin position="45"/>
        <end position="157"/>
    </location>
</feature>
<sequence>MFKKKKLNKIIVSENSFNDNDPYKIIGSNISVVNVLREEGTDIEEIHDDAMLSYYVDFYLAQYNNGDFSQFVWNSKWDEELIENIAIGLEKMGAEKHLQFFEEQCAKVENLSEEELDAFLDGEYFGENPTRDLLNNDAFFDIDEKLIELNSKWLKNHPDLKVHSIDDMFAAIEKFLGRKIEKY</sequence>
<evidence type="ECO:0000259" key="1">
    <source>
        <dbReference type="Pfam" id="PF14300"/>
    </source>
</evidence>
<proteinExistence type="predicted"/>
<name>A0A3P3VZ97_9FLAO</name>
<dbReference type="RefSeq" id="WP_125020169.1">
    <property type="nucleotide sequence ID" value="NZ_RQVQ01000053.1"/>
</dbReference>
<comment type="caution">
    <text evidence="2">The sequence shown here is derived from an EMBL/GenBank/DDBJ whole genome shotgun (WGS) entry which is preliminary data.</text>
</comment>
<protein>
    <submittedName>
        <fullName evidence="2">DUF4375 domain-containing protein</fullName>
    </submittedName>
</protein>
<organism evidence="2 3">
    <name type="scientific">Paenimyroides tangerinum</name>
    <dbReference type="NCBI Taxonomy" id="2488728"/>
    <lineage>
        <taxon>Bacteria</taxon>
        <taxon>Pseudomonadati</taxon>
        <taxon>Bacteroidota</taxon>
        <taxon>Flavobacteriia</taxon>
        <taxon>Flavobacteriales</taxon>
        <taxon>Flavobacteriaceae</taxon>
        <taxon>Paenimyroides</taxon>
    </lineage>
</organism>
<dbReference type="Proteomes" id="UP000275719">
    <property type="component" value="Unassembled WGS sequence"/>
</dbReference>
<dbReference type="OrthoDB" id="3720724at2"/>
<accession>A0A3P3VZ97</accession>
<gene>
    <name evidence="2" type="ORF">EG240_14995</name>
</gene>
<dbReference type="AlphaFoldDB" id="A0A3P3VZ97"/>
<evidence type="ECO:0000313" key="3">
    <source>
        <dbReference type="Proteomes" id="UP000275719"/>
    </source>
</evidence>
<dbReference type="Pfam" id="PF14300">
    <property type="entry name" value="DMP19"/>
    <property type="match status" value="1"/>
</dbReference>
<dbReference type="Gene3D" id="1.20.1420.60">
    <property type="match status" value="1"/>
</dbReference>
<reference evidence="2 3" key="1">
    <citation type="submission" date="2018-11" db="EMBL/GenBank/DDBJ databases">
        <title>Flavobacterium sp. nov., YIM 102701-2 draft genome.</title>
        <authorList>
            <person name="Li G."/>
            <person name="Jiang Y."/>
        </authorList>
    </citation>
    <scope>NUCLEOTIDE SEQUENCE [LARGE SCALE GENOMIC DNA]</scope>
    <source>
        <strain evidence="2 3">YIM 102701-2</strain>
    </source>
</reference>